<evidence type="ECO:0000313" key="13">
    <source>
        <dbReference type="Proteomes" id="UP000275048"/>
    </source>
</evidence>
<dbReference type="FunFam" id="3.20.20.10:FF:000008">
    <property type="entry name" value="Ornithine decarboxylase"/>
    <property type="match status" value="1"/>
</dbReference>
<feature type="active site" description="Proton donor" evidence="9">
    <location>
        <position position="385"/>
    </location>
</feature>
<dbReference type="InterPro" id="IPR022653">
    <property type="entry name" value="De-COase2_pyr-phos_BS"/>
</dbReference>
<keyword evidence="5" id="KW-0456">Lyase</keyword>
<feature type="domain" description="Orn/DAP/Arg decarboxylase 2 N-terminal" evidence="11">
    <location>
        <begin position="69"/>
        <end position="304"/>
    </location>
</feature>
<dbReference type="EC" id="4.1.1.17" evidence="7"/>
<dbReference type="EMBL" id="RHHB01000039">
    <property type="protein sequence ID" value="RNB45977.1"/>
    <property type="molecule type" value="Genomic_DNA"/>
</dbReference>
<evidence type="ECO:0000259" key="11">
    <source>
        <dbReference type="Pfam" id="PF02784"/>
    </source>
</evidence>
<dbReference type="GO" id="GO:0005737">
    <property type="term" value="C:cytoplasm"/>
    <property type="evidence" value="ECO:0007669"/>
    <property type="project" value="TreeGrafter"/>
</dbReference>
<reference evidence="12 13" key="1">
    <citation type="submission" date="2018-10" db="EMBL/GenBank/DDBJ databases">
        <title>Isolation, diversity and antibacterial activity of antinobacteria from the wheat rhizosphere soil.</title>
        <authorList>
            <person name="Sun T."/>
        </authorList>
    </citation>
    <scope>NUCLEOTIDE SEQUENCE [LARGE SCALE GENOMIC DNA]</scope>
    <source>
        <strain evidence="12 13">SJ-23</strain>
    </source>
</reference>
<dbReference type="PRINTS" id="PR01179">
    <property type="entry name" value="ODADCRBXLASE"/>
</dbReference>
<dbReference type="Pfam" id="PF02784">
    <property type="entry name" value="Orn_Arg_deC_N"/>
    <property type="match status" value="1"/>
</dbReference>
<sequence length="435" mass="47212">MTLHDQLVGSTRPRRLARDGRPVAQGRAPAERPPHRELVRRELAAYASRIRLHELVREHGSPLFVLDRDRVTTQLLELRRELPDVRIHFATKSLPHPAVIRAVDAFGASFEVASRGELDLLEREGVQVGRCLHTHPVKTVADITSAYLRGIRTFVVDSPSEVAKFAGLPCCDVGVLVRLSFPNPGAKSDLSSKFGVEPDAAAALVDLCLRSRLKVRGFTFHVGSQTTSAEPWKRAIARTLELMRTLEERHDVRFELLDLGGGFPVAYDEPVPALGELARGIREALAAAPEHLAVVIEPGRFVSAPAMTLVTRVVGTNDRPDGRWHYLDDGVYGAYSNIPAEDVHAPIFAAAELGAQPASEDAFERATRRILTRTRVPVTLAGPTCDSVDVIARGLPLPPLGGGDLLVSPMMGAYTWATATGFNGIAPTPVVVVGH</sequence>
<evidence type="ECO:0000256" key="10">
    <source>
        <dbReference type="SAM" id="MobiDB-lite"/>
    </source>
</evidence>
<evidence type="ECO:0000256" key="1">
    <source>
        <dbReference type="ARBA" id="ARBA00001933"/>
    </source>
</evidence>
<comment type="cofactor">
    <cofactor evidence="1 9">
        <name>pyridoxal 5'-phosphate</name>
        <dbReference type="ChEBI" id="CHEBI:597326"/>
    </cofactor>
</comment>
<dbReference type="SUPFAM" id="SSF50621">
    <property type="entry name" value="Alanine racemase C-terminal domain-like"/>
    <property type="match status" value="1"/>
</dbReference>
<protein>
    <recommendedName>
        <fullName evidence="7">ornithine decarboxylase</fullName>
        <ecNumber evidence="7">4.1.1.17</ecNumber>
    </recommendedName>
</protein>
<evidence type="ECO:0000256" key="9">
    <source>
        <dbReference type="PIRSR" id="PIRSR600183-50"/>
    </source>
</evidence>
<evidence type="ECO:0000256" key="7">
    <source>
        <dbReference type="ARBA" id="ARBA00034138"/>
    </source>
</evidence>
<evidence type="ECO:0000256" key="8">
    <source>
        <dbReference type="ARBA" id="ARBA00049127"/>
    </source>
</evidence>
<keyword evidence="3" id="KW-0210">Decarboxylase</keyword>
<dbReference type="InterPro" id="IPR022644">
    <property type="entry name" value="De-COase2_N"/>
</dbReference>
<dbReference type="RefSeq" id="WP_122937890.1">
    <property type="nucleotide sequence ID" value="NZ_JBHSNT010000053.1"/>
</dbReference>
<dbReference type="Gene3D" id="2.40.37.10">
    <property type="entry name" value="Lyase, Ornithine Decarboxylase, Chain A, domain 1"/>
    <property type="match status" value="1"/>
</dbReference>
<comment type="pathway">
    <text evidence="6">Amine and polyamine biosynthesis; putrescine biosynthesis via L-ornithine pathway; putrescine from L-ornithine: step 1/1.</text>
</comment>
<proteinExistence type="inferred from homology"/>
<feature type="region of interest" description="Disordered" evidence="10">
    <location>
        <begin position="1"/>
        <end position="34"/>
    </location>
</feature>
<dbReference type="PRINTS" id="PR01182">
    <property type="entry name" value="ORNDCRBXLASE"/>
</dbReference>
<comment type="catalytic activity">
    <reaction evidence="8">
        <text>L-ornithine + H(+) = putrescine + CO2</text>
        <dbReference type="Rhea" id="RHEA:22964"/>
        <dbReference type="ChEBI" id="CHEBI:15378"/>
        <dbReference type="ChEBI" id="CHEBI:16526"/>
        <dbReference type="ChEBI" id="CHEBI:46911"/>
        <dbReference type="ChEBI" id="CHEBI:326268"/>
        <dbReference type="EC" id="4.1.1.17"/>
    </reaction>
</comment>
<evidence type="ECO:0000256" key="3">
    <source>
        <dbReference type="ARBA" id="ARBA00022793"/>
    </source>
</evidence>
<dbReference type="InterPro" id="IPR002433">
    <property type="entry name" value="Orn_de-COase"/>
</dbReference>
<dbReference type="InterPro" id="IPR009006">
    <property type="entry name" value="Ala_racemase/Decarboxylase_C"/>
</dbReference>
<name>A0A3M8A5I6_9MICO</name>
<feature type="modified residue" description="N6-(pyridoxal phosphate)lysine" evidence="9">
    <location>
        <position position="92"/>
    </location>
</feature>
<dbReference type="GO" id="GO:0033387">
    <property type="term" value="P:putrescine biosynthetic process from arginine, via ornithine"/>
    <property type="evidence" value="ECO:0007669"/>
    <property type="project" value="TreeGrafter"/>
</dbReference>
<evidence type="ECO:0000256" key="6">
    <source>
        <dbReference type="ARBA" id="ARBA00034115"/>
    </source>
</evidence>
<keyword evidence="4 9" id="KW-0663">Pyridoxal phosphate</keyword>
<dbReference type="GO" id="GO:0004586">
    <property type="term" value="F:ornithine decarboxylase activity"/>
    <property type="evidence" value="ECO:0007669"/>
    <property type="project" value="UniProtKB-EC"/>
</dbReference>
<dbReference type="InterPro" id="IPR000183">
    <property type="entry name" value="Orn/DAP/Arg_de-COase"/>
</dbReference>
<dbReference type="Proteomes" id="UP000275048">
    <property type="component" value="Unassembled WGS sequence"/>
</dbReference>
<comment type="caution">
    <text evidence="12">The sequence shown here is derived from an EMBL/GenBank/DDBJ whole genome shotgun (WGS) entry which is preliminary data.</text>
</comment>
<dbReference type="SUPFAM" id="SSF51419">
    <property type="entry name" value="PLP-binding barrel"/>
    <property type="match status" value="1"/>
</dbReference>
<evidence type="ECO:0000313" key="12">
    <source>
        <dbReference type="EMBL" id="RNB45977.1"/>
    </source>
</evidence>
<evidence type="ECO:0000256" key="2">
    <source>
        <dbReference type="ARBA" id="ARBA00008872"/>
    </source>
</evidence>
<keyword evidence="13" id="KW-1185">Reference proteome</keyword>
<dbReference type="PROSITE" id="PS00878">
    <property type="entry name" value="ODR_DC_2_1"/>
    <property type="match status" value="1"/>
</dbReference>
<evidence type="ECO:0000256" key="4">
    <source>
        <dbReference type="ARBA" id="ARBA00022898"/>
    </source>
</evidence>
<evidence type="ECO:0000256" key="5">
    <source>
        <dbReference type="ARBA" id="ARBA00023239"/>
    </source>
</evidence>
<accession>A0A3M8A5I6</accession>
<dbReference type="AlphaFoldDB" id="A0A3M8A5I6"/>
<gene>
    <name evidence="12" type="ORF">EDM22_14990</name>
</gene>
<dbReference type="PANTHER" id="PTHR11482">
    <property type="entry name" value="ARGININE/DIAMINOPIMELATE/ORNITHINE DECARBOXYLASE"/>
    <property type="match status" value="1"/>
</dbReference>
<dbReference type="Gene3D" id="3.20.20.10">
    <property type="entry name" value="Alanine racemase"/>
    <property type="match status" value="1"/>
</dbReference>
<comment type="similarity">
    <text evidence="2">Belongs to the Orn/Lys/Arg decarboxylase class-II family.</text>
</comment>
<dbReference type="PANTHER" id="PTHR11482:SF6">
    <property type="entry name" value="ORNITHINE DECARBOXYLASE 1-RELATED"/>
    <property type="match status" value="1"/>
</dbReference>
<dbReference type="OrthoDB" id="9802241at2"/>
<dbReference type="InterPro" id="IPR029066">
    <property type="entry name" value="PLP-binding_barrel"/>
</dbReference>
<organism evidence="12 13">
    <name type="scientific">Agromyces tardus</name>
    <dbReference type="NCBI Taxonomy" id="2583849"/>
    <lineage>
        <taxon>Bacteria</taxon>
        <taxon>Bacillati</taxon>
        <taxon>Actinomycetota</taxon>
        <taxon>Actinomycetes</taxon>
        <taxon>Micrococcales</taxon>
        <taxon>Microbacteriaceae</taxon>
        <taxon>Agromyces</taxon>
    </lineage>
</organism>